<dbReference type="EMBL" id="CP017834">
    <property type="protein sequence ID" value="APJ03063.1"/>
    <property type="molecule type" value="Genomic_DNA"/>
</dbReference>
<dbReference type="SUPFAM" id="SSF48452">
    <property type="entry name" value="TPR-like"/>
    <property type="match status" value="4"/>
</dbReference>
<dbReference type="RefSeq" id="WP_233231355.1">
    <property type="nucleotide sequence ID" value="NZ_CP017834.1"/>
</dbReference>
<keyword evidence="2 3" id="KW-0802">TPR repeat</keyword>
<dbReference type="PANTHER" id="PTHR45586">
    <property type="entry name" value="TPR REPEAT-CONTAINING PROTEIN PA4667"/>
    <property type="match status" value="1"/>
</dbReference>
<proteinExistence type="predicted"/>
<evidence type="ECO:0000313" key="4">
    <source>
        <dbReference type="EMBL" id="APJ03063.1"/>
    </source>
</evidence>
<dbReference type="SMART" id="SM00028">
    <property type="entry name" value="TPR"/>
    <property type="match status" value="7"/>
</dbReference>
<name>A0A1L4CYM5_9BACT</name>
<feature type="repeat" description="TPR" evidence="3">
    <location>
        <begin position="516"/>
        <end position="549"/>
    </location>
</feature>
<keyword evidence="5" id="KW-1185">Reference proteome</keyword>
<dbReference type="InterPro" id="IPR019734">
    <property type="entry name" value="TPR_rpt"/>
</dbReference>
<keyword evidence="1" id="KW-0677">Repeat</keyword>
<dbReference type="Proteomes" id="UP000184731">
    <property type="component" value="Chromosome"/>
</dbReference>
<dbReference type="KEGG" id="saqi:AXG55_03715"/>
<protein>
    <recommendedName>
        <fullName evidence="6">Tetratricopeptide repeat-like domain-containing protein</fullName>
    </recommendedName>
</protein>
<evidence type="ECO:0000313" key="5">
    <source>
        <dbReference type="Proteomes" id="UP000184731"/>
    </source>
</evidence>
<dbReference type="STRING" id="1915309.AXG55_03715"/>
<organism evidence="4 5">
    <name type="scientific">Silvanigrella aquatica</name>
    <dbReference type="NCBI Taxonomy" id="1915309"/>
    <lineage>
        <taxon>Bacteria</taxon>
        <taxon>Pseudomonadati</taxon>
        <taxon>Bdellovibrionota</taxon>
        <taxon>Oligoflexia</taxon>
        <taxon>Silvanigrellales</taxon>
        <taxon>Silvanigrellaceae</taxon>
        <taxon>Silvanigrella</taxon>
    </lineage>
</organism>
<dbReference type="PROSITE" id="PS50005">
    <property type="entry name" value="TPR"/>
    <property type="match status" value="2"/>
</dbReference>
<evidence type="ECO:0008006" key="6">
    <source>
        <dbReference type="Google" id="ProtNLM"/>
    </source>
</evidence>
<evidence type="ECO:0000256" key="3">
    <source>
        <dbReference type="PROSITE-ProRule" id="PRU00339"/>
    </source>
</evidence>
<dbReference type="Pfam" id="PF13181">
    <property type="entry name" value="TPR_8"/>
    <property type="match status" value="1"/>
</dbReference>
<dbReference type="PANTHER" id="PTHR45586:SF1">
    <property type="entry name" value="LIPOPOLYSACCHARIDE ASSEMBLY PROTEIN B"/>
    <property type="match status" value="1"/>
</dbReference>
<dbReference type="InterPro" id="IPR051012">
    <property type="entry name" value="CellSynth/LPSAsmb/PSIAsmb"/>
</dbReference>
<dbReference type="InterPro" id="IPR011990">
    <property type="entry name" value="TPR-like_helical_dom_sf"/>
</dbReference>
<evidence type="ECO:0000256" key="2">
    <source>
        <dbReference type="ARBA" id="ARBA00022803"/>
    </source>
</evidence>
<sequence length="625" mass="72357">MSLFGKFPKIYFIFIAGICVNSCQTKNNSEEQPPIEKVKETNHQQSFNTLPIYAQMRIARIQQDFEAGRVTESQADEAFILGKLLEDRRDYENAEKLYYVSFNTTKTISSGISLTNAYINLKKLDKARDVSLKLSVMFPQKPEIEILLATVYQLQGDTESLLKTLEAAYKKHPNNESIVIFYVSNSKKNEKSILENFLVKNPRSTNVMLFLSQRYYQQKNYDKSLKYAKEAYKYDSDNVEIITMIGKIQQFQKNYDDAEKFFRLAFEKEVDNNLNAQNYINILLFQKKIQEALVILLKLEASADDQVPFPAEFSFQIAKILLLNKDYSGAQKRLLELENSKYNNPGIKYYLAISCEGLRNFEGAVKYLNEIPLDSELYQEARKAKILIYINSKNKVEAEKNIEKFAISDQNIIDDSIFKANIFVFFQKYKEAVSILNEAIKKEPNAKELYLKKAEYVKYTDSELVSIQLAEQIAQKWPNYADGLNFLGYSLVENSSKFEYAKKLLQKAVAIEPQNGFYLDSLGWLYYQKNDFKNSGKYITEALKYEPDEPVIIYHLALVQWKQQIFENSLKNLEQTSKILSNMLPYHVESDPELLKISKGIGAKIMELKKIIELQAQKKNLIGNL</sequence>
<dbReference type="Gene3D" id="1.25.40.10">
    <property type="entry name" value="Tetratricopeptide repeat domain"/>
    <property type="match status" value="4"/>
</dbReference>
<feature type="repeat" description="TPR" evidence="3">
    <location>
        <begin position="205"/>
        <end position="238"/>
    </location>
</feature>
<gene>
    <name evidence="4" type="ORF">AXG55_03715</name>
</gene>
<evidence type="ECO:0000256" key="1">
    <source>
        <dbReference type="ARBA" id="ARBA00022737"/>
    </source>
</evidence>
<accession>A0A1L4CYM5</accession>
<dbReference type="AlphaFoldDB" id="A0A1L4CYM5"/>
<reference evidence="4 5" key="1">
    <citation type="submission" date="2016-10" db="EMBL/GenBank/DDBJ databases">
        <title>Silvanigrella aquatica sp. nov., isolated from a freshwater lake located in the Black Forest, Germany, description of Silvanigrellaceae fam. nov., Silvanigrellales ord. nov., reclassification of the order Bdellovibrionales in the class Oligoflexia, reclassification of the families Bacteriovoracaceae and Halobacteriovoraceae in the new order Bacteriovoracales ord. nov., and reclassification of the family Pseudobacteriovoracaceae in the order Oligoflexiales.</title>
        <authorList>
            <person name="Hahn M.W."/>
            <person name="Schmidt J."/>
            <person name="Koll U."/>
            <person name="Rohde M."/>
            <person name="Verbag S."/>
            <person name="Pitt A."/>
            <person name="Nakai R."/>
            <person name="Naganuma T."/>
            <person name="Lang E."/>
        </authorList>
    </citation>
    <scope>NUCLEOTIDE SEQUENCE [LARGE SCALE GENOMIC DNA]</scope>
    <source>
        <strain evidence="4 5">MWH-Nonnen-W8red</strain>
    </source>
</reference>